<dbReference type="STRING" id="68895.RR42_s0220"/>
<feature type="compositionally biased region" description="Low complexity" evidence="3">
    <location>
        <begin position="35"/>
        <end position="55"/>
    </location>
</feature>
<dbReference type="Gene3D" id="2.40.30.170">
    <property type="match status" value="1"/>
</dbReference>
<organism evidence="6 7">
    <name type="scientific">Cupriavidus basilensis</name>
    <dbReference type="NCBI Taxonomy" id="68895"/>
    <lineage>
        <taxon>Bacteria</taxon>
        <taxon>Pseudomonadati</taxon>
        <taxon>Pseudomonadota</taxon>
        <taxon>Betaproteobacteria</taxon>
        <taxon>Burkholderiales</taxon>
        <taxon>Burkholderiaceae</taxon>
        <taxon>Cupriavidus</taxon>
    </lineage>
</organism>
<dbReference type="PANTHER" id="PTHR30097">
    <property type="entry name" value="CATION EFFLUX SYSTEM PROTEIN CUSB"/>
    <property type="match status" value="1"/>
</dbReference>
<evidence type="ECO:0000313" key="6">
    <source>
        <dbReference type="EMBL" id="AJG21818.1"/>
    </source>
</evidence>
<dbReference type="GO" id="GO:0046914">
    <property type="term" value="F:transition metal ion binding"/>
    <property type="evidence" value="ECO:0007669"/>
    <property type="project" value="TreeGrafter"/>
</dbReference>
<dbReference type="GO" id="GO:0016020">
    <property type="term" value="C:membrane"/>
    <property type="evidence" value="ECO:0007669"/>
    <property type="project" value="InterPro"/>
</dbReference>
<dbReference type="EMBL" id="CP010537">
    <property type="protein sequence ID" value="AJG21818.1"/>
    <property type="molecule type" value="Genomic_DNA"/>
</dbReference>
<feature type="domain" description="CusB-like beta-barrel" evidence="5">
    <location>
        <begin position="240"/>
        <end position="316"/>
    </location>
</feature>
<dbReference type="AlphaFoldDB" id="A0A0C4YFW4"/>
<dbReference type="SUPFAM" id="SSF111369">
    <property type="entry name" value="HlyD-like secretion proteins"/>
    <property type="match status" value="1"/>
</dbReference>
<dbReference type="OrthoDB" id="9768185at2"/>
<dbReference type="Pfam" id="PF25919">
    <property type="entry name" value="BSH_CusB"/>
    <property type="match status" value="1"/>
</dbReference>
<dbReference type="InterPro" id="IPR051909">
    <property type="entry name" value="MFP_Cation_Efflux"/>
</dbReference>
<sequence length="393" mass="42407">MNKNLMIGAGFVVVLAGGIWGGKYWAQSQQAEHAQQAQQAEQAGKAGMAAPYAKPEAAKPRRVPSLLTLPEGGFDPNAVKSAVFSTQAVTVDTPTPGKLAYNVQQAKLASARVAGRVERILVFEGAVVHAGQPLAELYSPEYISAQNEFLLSHNAFKTLSNSDLKELVDDARLTMQSSENKLRVLGATTEDIARIRERGVASDTLTIRAPIGGTIVKRDMDPGSYLNVGDSLMSIIDTRSIWFTGNLYENDIKNVRLGQVIEIETPAYPGRHYRGRVSFIAPNVDADTHTLQVRCDVPNPDGTLKPEMYATARIVTGSAQALVVPQSAIVKDQGKLYLMTQPDDKHIERVAVQGTPRSDGTFQVTEGVPAGASVRVVTQGGMLLNEMLLKQEA</sequence>
<proteinExistence type="inferred from homology"/>
<dbReference type="Gene3D" id="2.40.50.100">
    <property type="match status" value="1"/>
</dbReference>
<reference evidence="6 7" key="1">
    <citation type="journal article" date="2015" name="Genome Announc.">
        <title>Complete Genome Sequence of Cupriavidus basilensis 4G11, Isolated from the Oak Ridge Field Research Center Site.</title>
        <authorList>
            <person name="Ray J."/>
            <person name="Waters R.J."/>
            <person name="Skerker J.M."/>
            <person name="Kuehl J.V."/>
            <person name="Price M.N."/>
            <person name="Huang J."/>
            <person name="Chakraborty R."/>
            <person name="Arkin A.P."/>
            <person name="Deutschbauer A."/>
        </authorList>
    </citation>
    <scope>NUCLEOTIDE SEQUENCE [LARGE SCALE GENOMIC DNA]</scope>
    <source>
        <strain evidence="6">4G11</strain>
    </source>
</reference>
<feature type="region of interest" description="Disordered" evidence="3">
    <location>
        <begin position="35"/>
        <end position="57"/>
    </location>
</feature>
<comment type="similarity">
    <text evidence="1">Belongs to the membrane fusion protein (MFP) (TC 8.A.1) family.</text>
</comment>
<dbReference type="NCBIfam" id="TIGR01730">
    <property type="entry name" value="RND_mfp"/>
    <property type="match status" value="1"/>
</dbReference>
<dbReference type="Gene3D" id="2.40.420.20">
    <property type="match status" value="1"/>
</dbReference>
<feature type="domain" description="CusB-like barrel-sandwich hybrid" evidence="4">
    <location>
        <begin position="110"/>
        <end position="235"/>
    </location>
</feature>
<name>A0A0C4YFW4_9BURK</name>
<evidence type="ECO:0000256" key="3">
    <source>
        <dbReference type="SAM" id="MobiDB-lite"/>
    </source>
</evidence>
<evidence type="ECO:0000259" key="4">
    <source>
        <dbReference type="Pfam" id="PF25919"/>
    </source>
</evidence>
<dbReference type="GO" id="GO:0030288">
    <property type="term" value="C:outer membrane-bounded periplasmic space"/>
    <property type="evidence" value="ECO:0007669"/>
    <property type="project" value="TreeGrafter"/>
</dbReference>
<evidence type="ECO:0000259" key="5">
    <source>
        <dbReference type="Pfam" id="PF25954"/>
    </source>
</evidence>
<dbReference type="GO" id="GO:0015679">
    <property type="term" value="P:plasma membrane copper ion transport"/>
    <property type="evidence" value="ECO:0007669"/>
    <property type="project" value="TreeGrafter"/>
</dbReference>
<dbReference type="GO" id="GO:0022857">
    <property type="term" value="F:transmembrane transporter activity"/>
    <property type="evidence" value="ECO:0007669"/>
    <property type="project" value="InterPro"/>
</dbReference>
<dbReference type="Pfam" id="PF25954">
    <property type="entry name" value="Beta-barrel_RND_2"/>
    <property type="match status" value="1"/>
</dbReference>
<evidence type="ECO:0000256" key="1">
    <source>
        <dbReference type="ARBA" id="ARBA00009477"/>
    </source>
</evidence>
<dbReference type="InterPro" id="IPR006143">
    <property type="entry name" value="RND_pump_MFP"/>
</dbReference>
<keyword evidence="7" id="KW-1185">Reference proteome</keyword>
<dbReference type="GO" id="GO:0060003">
    <property type="term" value="P:copper ion export"/>
    <property type="evidence" value="ECO:0007669"/>
    <property type="project" value="TreeGrafter"/>
</dbReference>
<dbReference type="RefSeq" id="WP_052494851.1">
    <property type="nucleotide sequence ID" value="NZ_CP010537.1"/>
</dbReference>
<gene>
    <name evidence="6" type="ORF">RR42_s0220</name>
</gene>
<evidence type="ECO:0000256" key="2">
    <source>
        <dbReference type="ARBA" id="ARBA00022448"/>
    </source>
</evidence>
<evidence type="ECO:0000313" key="7">
    <source>
        <dbReference type="Proteomes" id="UP000031843"/>
    </source>
</evidence>
<accession>A0A0C4YFW4</accession>
<protein>
    <submittedName>
        <fullName evidence="6">Putative Co/Zn/Cd efflux system membrane fusion protein</fullName>
    </submittedName>
</protein>
<dbReference type="FunFam" id="2.40.30.170:FF:000010">
    <property type="entry name" value="Efflux RND transporter periplasmic adaptor subunit"/>
    <property type="match status" value="1"/>
</dbReference>
<dbReference type="KEGG" id="cbw:RR42_s0220"/>
<dbReference type="PANTHER" id="PTHR30097:SF4">
    <property type="entry name" value="SLR6042 PROTEIN"/>
    <property type="match status" value="1"/>
</dbReference>
<dbReference type="InterPro" id="IPR058792">
    <property type="entry name" value="Beta-barrel_RND_2"/>
</dbReference>
<dbReference type="InterPro" id="IPR058790">
    <property type="entry name" value="BSH_CusB"/>
</dbReference>
<keyword evidence="2" id="KW-0813">Transport</keyword>
<dbReference type="Proteomes" id="UP000031843">
    <property type="component" value="Chromosome secondary"/>
</dbReference>